<dbReference type="InterPro" id="IPR004147">
    <property type="entry name" value="ABC1_dom"/>
</dbReference>
<comment type="caution">
    <text evidence="4">The sequence shown here is derived from an EMBL/GenBank/DDBJ whole genome shotgun (WGS) entry which is preliminary data.</text>
</comment>
<dbReference type="InterPro" id="IPR011009">
    <property type="entry name" value="Kinase-like_dom_sf"/>
</dbReference>
<dbReference type="SUPFAM" id="SSF56112">
    <property type="entry name" value="Protein kinase-like (PK-like)"/>
    <property type="match status" value="1"/>
</dbReference>
<proteinExistence type="inferred from homology"/>
<dbReference type="PANTHER" id="PTHR43173:SF37">
    <property type="entry name" value="ABC1 FAMILY PROTEIN C10F6.14C"/>
    <property type="match status" value="1"/>
</dbReference>
<reference evidence="4 5" key="1">
    <citation type="journal article" date="2019" name="Nat. Ecol. Evol.">
        <title>Megaphylogeny resolves global patterns of mushroom evolution.</title>
        <authorList>
            <person name="Varga T."/>
            <person name="Krizsan K."/>
            <person name="Foldi C."/>
            <person name="Dima B."/>
            <person name="Sanchez-Garcia M."/>
            <person name="Sanchez-Ramirez S."/>
            <person name="Szollosi G.J."/>
            <person name="Szarkandi J.G."/>
            <person name="Papp V."/>
            <person name="Albert L."/>
            <person name="Andreopoulos W."/>
            <person name="Angelini C."/>
            <person name="Antonin V."/>
            <person name="Barry K.W."/>
            <person name="Bougher N.L."/>
            <person name="Buchanan P."/>
            <person name="Buyck B."/>
            <person name="Bense V."/>
            <person name="Catcheside P."/>
            <person name="Chovatia M."/>
            <person name="Cooper J."/>
            <person name="Damon W."/>
            <person name="Desjardin D."/>
            <person name="Finy P."/>
            <person name="Geml J."/>
            <person name="Haridas S."/>
            <person name="Hughes K."/>
            <person name="Justo A."/>
            <person name="Karasinski D."/>
            <person name="Kautmanova I."/>
            <person name="Kiss B."/>
            <person name="Kocsube S."/>
            <person name="Kotiranta H."/>
            <person name="LaButti K.M."/>
            <person name="Lechner B.E."/>
            <person name="Liimatainen K."/>
            <person name="Lipzen A."/>
            <person name="Lukacs Z."/>
            <person name="Mihaltcheva S."/>
            <person name="Morgado L.N."/>
            <person name="Niskanen T."/>
            <person name="Noordeloos M.E."/>
            <person name="Ohm R.A."/>
            <person name="Ortiz-Santana B."/>
            <person name="Ovrebo C."/>
            <person name="Racz N."/>
            <person name="Riley R."/>
            <person name="Savchenko A."/>
            <person name="Shiryaev A."/>
            <person name="Soop K."/>
            <person name="Spirin V."/>
            <person name="Szebenyi C."/>
            <person name="Tomsovsky M."/>
            <person name="Tulloss R.E."/>
            <person name="Uehling J."/>
            <person name="Grigoriev I.V."/>
            <person name="Vagvolgyi C."/>
            <person name="Papp T."/>
            <person name="Martin F.M."/>
            <person name="Miettinen O."/>
            <person name="Hibbett D.S."/>
            <person name="Nagy L.G."/>
        </authorList>
    </citation>
    <scope>NUCLEOTIDE SEQUENCE [LARGE SCALE GENOMIC DNA]</scope>
    <source>
        <strain evidence="4 5">FP101781</strain>
    </source>
</reference>
<dbReference type="STRING" id="71717.A0A4Y7TM98"/>
<protein>
    <submittedName>
        <fullName evidence="4">ABC1-domain-containing protein</fullName>
    </submittedName>
</protein>
<dbReference type="InterPro" id="IPR045307">
    <property type="entry name" value="ADCK1_dom"/>
</dbReference>
<dbReference type="PANTHER" id="PTHR43173">
    <property type="entry name" value="ABC1 FAMILY PROTEIN"/>
    <property type="match status" value="1"/>
</dbReference>
<sequence length="658" mass="74248">MPLFPLFPRTALLKGFRGQHASSTHRTGAARLYGTATPHPLSTPGARPSRLLKYAKRLGYLGAGLGSVFVWDRYFNARAIARNVYTLQTCLMITLDYKLNFTPEKTEQIPQLHERVAQRMFDLLTSNGGLYIKIGQAIGANAAMLPKPMQLKFASLFDDAPQIPYSTVRSVFISELGKPPSGEGGVFEVFEETAVASASIAQVHRAKTWEGEWVAVKVQKPDVAKQMEWDLAAYRFVMWAFENLAFDLPVYFVVDFVSDHLRQELDFVREASNAIRTAQFVVNEATLAGKVHIPKVYPEYSTKRVMVAEWIDGVRLSDKEGIYRLMGQHQPNYLSSTDPLSASALVSSPSSSSASSLADMAPGKYTFPAKPLKGGVKSIMQTMVELFSAQMFSWGWVHCDPHPGNIIVRPSPTNPSRPQLVLIDHGLYTKVPEEFMKQWVALWRAMLVGDFKGVESVTEKWGFGLPDMMASFTLMKPTILRRGRATPLKPKVPDGEGGHGEEKPRRKLTQYEMSVKMKQMLKAYLADTDRMPKVLIFLTRNMRMVQGNNQSFGSPVNRIKITGEWASRSLFQRRDLPIKERAKEWWRHMAFRLVMFSLDVAFWRNRFVGWVNSLADWVLGREMGRSRRRGFEEELEEQMRAVAKDSLGVDPGGDVFSG</sequence>
<evidence type="ECO:0000313" key="4">
    <source>
        <dbReference type="EMBL" id="TEB35315.1"/>
    </source>
</evidence>
<keyword evidence="5" id="KW-1185">Reference proteome</keyword>
<dbReference type="CDD" id="cd13969">
    <property type="entry name" value="ADCK1-like"/>
    <property type="match status" value="1"/>
</dbReference>
<gene>
    <name evidence="4" type="ORF">FA13DRAFT_1683934</name>
</gene>
<dbReference type="Pfam" id="PF03109">
    <property type="entry name" value="ABC1"/>
    <property type="match status" value="2"/>
</dbReference>
<feature type="region of interest" description="Disordered" evidence="2">
    <location>
        <begin position="485"/>
        <end position="506"/>
    </location>
</feature>
<dbReference type="AlphaFoldDB" id="A0A4Y7TM98"/>
<evidence type="ECO:0000313" key="5">
    <source>
        <dbReference type="Proteomes" id="UP000298030"/>
    </source>
</evidence>
<evidence type="ECO:0000256" key="2">
    <source>
        <dbReference type="SAM" id="MobiDB-lite"/>
    </source>
</evidence>
<comment type="similarity">
    <text evidence="1">Belongs to the protein kinase superfamily. ADCK protein kinase family.</text>
</comment>
<evidence type="ECO:0000256" key="1">
    <source>
        <dbReference type="ARBA" id="ARBA00009670"/>
    </source>
</evidence>
<name>A0A4Y7TM98_COPMI</name>
<organism evidence="4 5">
    <name type="scientific">Coprinellus micaceus</name>
    <name type="common">Glistening ink-cap mushroom</name>
    <name type="synonym">Coprinus micaceus</name>
    <dbReference type="NCBI Taxonomy" id="71717"/>
    <lineage>
        <taxon>Eukaryota</taxon>
        <taxon>Fungi</taxon>
        <taxon>Dikarya</taxon>
        <taxon>Basidiomycota</taxon>
        <taxon>Agaricomycotina</taxon>
        <taxon>Agaricomycetes</taxon>
        <taxon>Agaricomycetidae</taxon>
        <taxon>Agaricales</taxon>
        <taxon>Agaricineae</taxon>
        <taxon>Psathyrellaceae</taxon>
        <taxon>Coprinellus</taxon>
    </lineage>
</organism>
<feature type="compositionally biased region" description="Basic and acidic residues" evidence="2">
    <location>
        <begin position="491"/>
        <end position="504"/>
    </location>
</feature>
<feature type="domain" description="ABC1 atypical kinase-like" evidence="3">
    <location>
        <begin position="377"/>
        <end position="456"/>
    </location>
</feature>
<dbReference type="InterPro" id="IPR051130">
    <property type="entry name" value="Mito_struct-func_regulator"/>
</dbReference>
<dbReference type="EMBL" id="QPFP01000007">
    <property type="protein sequence ID" value="TEB35315.1"/>
    <property type="molecule type" value="Genomic_DNA"/>
</dbReference>
<dbReference type="Proteomes" id="UP000298030">
    <property type="component" value="Unassembled WGS sequence"/>
</dbReference>
<accession>A0A4Y7TM98</accession>
<feature type="domain" description="ABC1 atypical kinase-like" evidence="3">
    <location>
        <begin position="156"/>
        <end position="322"/>
    </location>
</feature>
<dbReference type="OrthoDB" id="427480at2759"/>
<evidence type="ECO:0000259" key="3">
    <source>
        <dbReference type="Pfam" id="PF03109"/>
    </source>
</evidence>